<evidence type="ECO:0008006" key="3">
    <source>
        <dbReference type="Google" id="ProtNLM"/>
    </source>
</evidence>
<dbReference type="Pfam" id="PF14092">
    <property type="entry name" value="DUF4270"/>
    <property type="match status" value="1"/>
</dbReference>
<gene>
    <name evidence="1" type="ORF">SAMN06296241_0620</name>
</gene>
<evidence type="ECO:0000313" key="2">
    <source>
        <dbReference type="Proteomes" id="UP000219193"/>
    </source>
</evidence>
<dbReference type="EMBL" id="OCMF01000001">
    <property type="protein sequence ID" value="SOC79100.1"/>
    <property type="molecule type" value="Genomic_DNA"/>
</dbReference>
<organism evidence="1 2">
    <name type="scientific">Salinimicrobium sediminis</name>
    <dbReference type="NCBI Taxonomy" id="1343891"/>
    <lineage>
        <taxon>Bacteria</taxon>
        <taxon>Pseudomonadati</taxon>
        <taxon>Bacteroidota</taxon>
        <taxon>Flavobacteriia</taxon>
        <taxon>Flavobacteriales</taxon>
        <taxon>Flavobacteriaceae</taxon>
        <taxon>Salinimicrobium</taxon>
    </lineage>
</organism>
<accession>A0A285X159</accession>
<proteinExistence type="predicted"/>
<reference evidence="2" key="1">
    <citation type="submission" date="2017-09" db="EMBL/GenBank/DDBJ databases">
        <authorList>
            <person name="Varghese N."/>
            <person name="Submissions S."/>
        </authorList>
    </citation>
    <scope>NUCLEOTIDE SEQUENCE [LARGE SCALE GENOMIC DNA]</scope>
    <source>
        <strain evidence="2">CGMCC 1.12641</strain>
    </source>
</reference>
<dbReference type="PROSITE" id="PS51257">
    <property type="entry name" value="PROKAR_LIPOPROTEIN"/>
    <property type="match status" value="1"/>
</dbReference>
<dbReference type="AlphaFoldDB" id="A0A285X159"/>
<dbReference type="InterPro" id="IPR025366">
    <property type="entry name" value="DUF4270"/>
</dbReference>
<keyword evidence="2" id="KW-1185">Reference proteome</keyword>
<sequence>MNLKNRMLKMTTVAAVVFSFIACEDDFETIGSDVIGEPGFNAELYDEAEITASTFKYGPVQTNNTQLNLLGVYQDPVFGTQEASVLTSLMLTNSNPSFGNEPVLDSVVLSIPFFSREVSVGDSTEFKLDSIYGEGPIKLTITESNFYLNNFDPETNFEKSQKYYSNMEPRILSNLTSNVLLEVGSFSPSNEPIVEYSVDSAGEADTLSLGPAIRLHLNKQFFQTKILDKGGSSELLNQNNFKDYFRGIYINADQVNNEGTMMLLNLLHENAGIVLYYTTNLPDVRDTDDDGDEEELVEARRSYKLNFGTPKVNTFQQEMPDFTGEDDLYLKGGEGSMAVIELFSGPDADGNGVSDQLEALREMDWLINEANLIFHVNRDLAEDLDEPERVYIYDLDNNRVLYDYQLNAMQESNPVKPISVHLPPLTQDENGNGLSYKVRLTNHINNIVNKDSANVRLGLAVSQNVSLTTSSALLQQDEVVKRVPAASVITPEATVLYGPNAEDVEKRLKLNIYYTEPKN</sequence>
<dbReference type="OrthoDB" id="1466062at2"/>
<name>A0A285X159_9FLAO</name>
<dbReference type="Proteomes" id="UP000219193">
    <property type="component" value="Unassembled WGS sequence"/>
</dbReference>
<protein>
    <recommendedName>
        <fullName evidence="3">DUF4270 domain-containing protein</fullName>
    </recommendedName>
</protein>
<evidence type="ECO:0000313" key="1">
    <source>
        <dbReference type="EMBL" id="SOC79100.1"/>
    </source>
</evidence>